<sequence length="259" mass="26217">MSALQVTQARVFRSEWIKFRSLRSTVLTLASAVVAVIGIGLVVSAVIGDGADLGGPDGGPDSTGASLAGVQLGQLLVGSLGVLVISGEYATGMIRSSLAAVPARLPVLWGKAVVFAAVTLAVMLPASFVVFLAGQALLGDAGVSLSDPGVLRAVIGAAVYLTGVGLFGMAVGALMRNTAAAITTVVGVMFVSQGIVNLLLPDSWEKYILPYMPSTAGESFMTVAPGSDVLSPWAGLAVFAGYLVVLLGAAAYALRHRDA</sequence>
<evidence type="ECO:0000313" key="3">
    <source>
        <dbReference type="Proteomes" id="UP000482960"/>
    </source>
</evidence>
<name>A0A6V8LHQ8_9ACTN</name>
<reference evidence="2 3" key="1">
    <citation type="submission" date="2020-03" db="EMBL/GenBank/DDBJ databases">
        <title>Whole genome shotgun sequence of Phytohabitans rumicis NBRC 108638.</title>
        <authorList>
            <person name="Komaki H."/>
            <person name="Tamura T."/>
        </authorList>
    </citation>
    <scope>NUCLEOTIDE SEQUENCE [LARGE SCALE GENOMIC DNA]</scope>
    <source>
        <strain evidence="2 3">NBRC 108638</strain>
    </source>
</reference>
<dbReference type="AlphaFoldDB" id="A0A6V8LHQ8"/>
<keyword evidence="1" id="KW-0472">Membrane</keyword>
<evidence type="ECO:0000313" key="2">
    <source>
        <dbReference type="EMBL" id="GFJ92185.1"/>
    </source>
</evidence>
<evidence type="ECO:0000256" key="1">
    <source>
        <dbReference type="SAM" id="Phobius"/>
    </source>
</evidence>
<comment type="caution">
    <text evidence="2">The sequence shown here is derived from an EMBL/GenBank/DDBJ whole genome shotgun (WGS) entry which is preliminary data.</text>
</comment>
<feature type="transmembrane region" description="Helical" evidence="1">
    <location>
        <begin position="233"/>
        <end position="254"/>
    </location>
</feature>
<dbReference type="GO" id="GO:0140359">
    <property type="term" value="F:ABC-type transporter activity"/>
    <property type="evidence" value="ECO:0007669"/>
    <property type="project" value="InterPro"/>
</dbReference>
<organism evidence="2 3">
    <name type="scientific">Phytohabitans rumicis</name>
    <dbReference type="NCBI Taxonomy" id="1076125"/>
    <lineage>
        <taxon>Bacteria</taxon>
        <taxon>Bacillati</taxon>
        <taxon>Actinomycetota</taxon>
        <taxon>Actinomycetes</taxon>
        <taxon>Micromonosporales</taxon>
        <taxon>Micromonosporaceae</taxon>
    </lineage>
</organism>
<dbReference type="EMBL" id="BLPG01000001">
    <property type="protein sequence ID" value="GFJ92185.1"/>
    <property type="molecule type" value="Genomic_DNA"/>
</dbReference>
<accession>A0A6V8LHQ8</accession>
<protein>
    <submittedName>
        <fullName evidence="2">ABC transporter permease</fullName>
    </submittedName>
</protein>
<feature type="transmembrane region" description="Helical" evidence="1">
    <location>
        <begin position="179"/>
        <end position="200"/>
    </location>
</feature>
<feature type="transmembrane region" description="Helical" evidence="1">
    <location>
        <begin position="150"/>
        <end position="172"/>
    </location>
</feature>
<keyword evidence="3" id="KW-1185">Reference proteome</keyword>
<dbReference type="Proteomes" id="UP000482960">
    <property type="component" value="Unassembled WGS sequence"/>
</dbReference>
<reference evidence="2 3" key="2">
    <citation type="submission" date="2020-03" db="EMBL/GenBank/DDBJ databases">
        <authorList>
            <person name="Ichikawa N."/>
            <person name="Kimura A."/>
            <person name="Kitahashi Y."/>
            <person name="Uohara A."/>
        </authorList>
    </citation>
    <scope>NUCLEOTIDE SEQUENCE [LARGE SCALE GENOMIC DNA]</scope>
    <source>
        <strain evidence="2 3">NBRC 108638</strain>
    </source>
</reference>
<keyword evidence="1" id="KW-1133">Transmembrane helix</keyword>
<feature type="transmembrane region" description="Helical" evidence="1">
    <location>
        <begin position="112"/>
        <end position="138"/>
    </location>
</feature>
<feature type="transmembrane region" description="Helical" evidence="1">
    <location>
        <begin position="67"/>
        <end position="91"/>
    </location>
</feature>
<feature type="transmembrane region" description="Helical" evidence="1">
    <location>
        <begin position="26"/>
        <end position="47"/>
    </location>
</feature>
<proteinExistence type="predicted"/>
<dbReference type="GO" id="GO:0005886">
    <property type="term" value="C:plasma membrane"/>
    <property type="evidence" value="ECO:0007669"/>
    <property type="project" value="UniProtKB-SubCell"/>
</dbReference>
<gene>
    <name evidence="2" type="ORF">Prum_058270</name>
</gene>
<dbReference type="RefSeq" id="WP_173079131.1">
    <property type="nucleotide sequence ID" value="NZ_BAABJB010000073.1"/>
</dbReference>
<keyword evidence="1" id="KW-0812">Transmembrane</keyword>